<dbReference type="AlphaFoldDB" id="A0A835R803"/>
<keyword evidence="6" id="KW-0411">Iron-sulfur</keyword>
<evidence type="ECO:0000256" key="2">
    <source>
        <dbReference type="ARBA" id="ARBA00022485"/>
    </source>
</evidence>
<name>A0A835R803_VANPL</name>
<dbReference type="Gene3D" id="3.20.20.70">
    <property type="entry name" value="Aldolase class I"/>
    <property type="match status" value="1"/>
</dbReference>
<dbReference type="InterPro" id="IPR040072">
    <property type="entry name" value="Methyltransferase_A"/>
</dbReference>
<dbReference type="EMBL" id="JADCNM010000004">
    <property type="protein sequence ID" value="KAG0487220.1"/>
    <property type="molecule type" value="Genomic_DNA"/>
</dbReference>
<organism evidence="8 9">
    <name type="scientific">Vanilla planifolia</name>
    <name type="common">Vanilla</name>
    <dbReference type="NCBI Taxonomy" id="51239"/>
    <lineage>
        <taxon>Eukaryota</taxon>
        <taxon>Viridiplantae</taxon>
        <taxon>Streptophyta</taxon>
        <taxon>Embryophyta</taxon>
        <taxon>Tracheophyta</taxon>
        <taxon>Spermatophyta</taxon>
        <taxon>Magnoliopsida</taxon>
        <taxon>Liliopsida</taxon>
        <taxon>Asparagales</taxon>
        <taxon>Orchidaceae</taxon>
        <taxon>Vanilloideae</taxon>
        <taxon>Vanilleae</taxon>
        <taxon>Vanilla</taxon>
    </lineage>
</organism>
<keyword evidence="4" id="KW-0479">Metal-binding</keyword>
<dbReference type="SFLD" id="SFLDS00029">
    <property type="entry name" value="Radical_SAM"/>
    <property type="match status" value="1"/>
</dbReference>
<evidence type="ECO:0000313" key="9">
    <source>
        <dbReference type="Proteomes" id="UP000639772"/>
    </source>
</evidence>
<comment type="caution">
    <text evidence="8">The sequence shown here is derived from an EMBL/GenBank/DDBJ whole genome shotgun (WGS) entry which is preliminary data.</text>
</comment>
<dbReference type="Pfam" id="PF04055">
    <property type="entry name" value="Radical_SAM"/>
    <property type="match status" value="1"/>
</dbReference>
<keyword evidence="2" id="KW-0004">4Fe-4S</keyword>
<dbReference type="GO" id="GO:0070475">
    <property type="term" value="P:rRNA base methylation"/>
    <property type="evidence" value="ECO:0007669"/>
    <property type="project" value="TreeGrafter"/>
</dbReference>
<keyword evidence="5" id="KW-0408">Iron</keyword>
<comment type="cofactor">
    <cofactor evidence="1">
        <name>[4Fe-4S] cluster</name>
        <dbReference type="ChEBI" id="CHEBI:49883"/>
    </cofactor>
</comment>
<dbReference type="SUPFAM" id="SSF102114">
    <property type="entry name" value="Radical SAM enzymes"/>
    <property type="match status" value="1"/>
</dbReference>
<reference evidence="8 9" key="1">
    <citation type="journal article" date="2020" name="Nat. Food">
        <title>A phased Vanilla planifolia genome enables genetic improvement of flavour and production.</title>
        <authorList>
            <person name="Hasing T."/>
            <person name="Tang H."/>
            <person name="Brym M."/>
            <person name="Khazi F."/>
            <person name="Huang T."/>
            <person name="Chambers A.H."/>
        </authorList>
    </citation>
    <scope>NUCLEOTIDE SEQUENCE [LARGE SCALE GENOMIC DNA]</scope>
    <source>
        <tissue evidence="8">Leaf</tissue>
    </source>
</reference>
<evidence type="ECO:0000256" key="5">
    <source>
        <dbReference type="ARBA" id="ARBA00023004"/>
    </source>
</evidence>
<evidence type="ECO:0000256" key="4">
    <source>
        <dbReference type="ARBA" id="ARBA00022723"/>
    </source>
</evidence>
<evidence type="ECO:0000256" key="6">
    <source>
        <dbReference type="ARBA" id="ARBA00023014"/>
    </source>
</evidence>
<dbReference type="PROSITE" id="PS51918">
    <property type="entry name" value="RADICAL_SAM"/>
    <property type="match status" value="1"/>
</dbReference>
<accession>A0A835R803</accession>
<keyword evidence="3" id="KW-0949">S-adenosyl-L-methionine</keyword>
<dbReference type="PANTHER" id="PTHR30544">
    <property type="entry name" value="23S RRNA METHYLTRANSFERASE"/>
    <property type="match status" value="1"/>
</dbReference>
<dbReference type="PANTHER" id="PTHR30544:SF8">
    <property type="entry name" value="RADICAL SAM SUPERFAMILY PROTEIN"/>
    <property type="match status" value="1"/>
</dbReference>
<dbReference type="GO" id="GO:0003824">
    <property type="term" value="F:catalytic activity"/>
    <property type="evidence" value="ECO:0007669"/>
    <property type="project" value="InterPro"/>
</dbReference>
<evidence type="ECO:0000313" key="8">
    <source>
        <dbReference type="EMBL" id="KAG0487220.1"/>
    </source>
</evidence>
<proteinExistence type="predicted"/>
<dbReference type="OrthoDB" id="204498at2759"/>
<feature type="domain" description="Radical SAM core" evidence="7">
    <location>
        <begin position="111"/>
        <end position="214"/>
    </location>
</feature>
<evidence type="ECO:0000256" key="1">
    <source>
        <dbReference type="ARBA" id="ARBA00001966"/>
    </source>
</evidence>
<dbReference type="GO" id="GO:0046872">
    <property type="term" value="F:metal ion binding"/>
    <property type="evidence" value="ECO:0007669"/>
    <property type="project" value="UniProtKB-KW"/>
</dbReference>
<gene>
    <name evidence="8" type="ORF">HPP92_009315</name>
</gene>
<dbReference type="InterPro" id="IPR007197">
    <property type="entry name" value="rSAM"/>
</dbReference>
<dbReference type="Proteomes" id="UP000639772">
    <property type="component" value="Unassembled WGS sequence"/>
</dbReference>
<evidence type="ECO:0000256" key="3">
    <source>
        <dbReference type="ARBA" id="ARBA00022691"/>
    </source>
</evidence>
<evidence type="ECO:0000259" key="7">
    <source>
        <dbReference type="PROSITE" id="PS51918"/>
    </source>
</evidence>
<dbReference type="GO" id="GO:0030488">
    <property type="term" value="P:tRNA methylation"/>
    <property type="evidence" value="ECO:0007669"/>
    <property type="project" value="TreeGrafter"/>
</dbReference>
<protein>
    <recommendedName>
        <fullName evidence="7">Radical SAM core domain-containing protein</fullName>
    </recommendedName>
</protein>
<dbReference type="InterPro" id="IPR013785">
    <property type="entry name" value="Aldolase_TIM"/>
</dbReference>
<dbReference type="GO" id="GO:0051539">
    <property type="term" value="F:4 iron, 4 sulfur cluster binding"/>
    <property type="evidence" value="ECO:0007669"/>
    <property type="project" value="UniProtKB-KW"/>
</dbReference>
<dbReference type="InterPro" id="IPR058240">
    <property type="entry name" value="rSAM_sf"/>
</dbReference>
<sequence>MAFRSVFDVGTLRNEFDIAGISLQFIPQVWKHVRQNPSSNLDEVPSLPTAAYLILRTKFKAMTSSLSSAADSKDRLTTKLLIRLQNGSLVEAVVMRYDTRLGKYAGKPRPGGQRSTLCISSQVGCKMACKFCATGTMGFKNNLSCGEIIEQLVHAFQFSDIRNIVFMGMGEPLNNYTAVVEAIKIMTGPPFQLSPRRITVSTVGWNNTLHQQVP</sequence>